<dbReference type="AlphaFoldDB" id="A0A2I1FW63"/>
<evidence type="ECO:0000313" key="2">
    <source>
        <dbReference type="Proteomes" id="UP000234323"/>
    </source>
</evidence>
<proteinExistence type="predicted"/>
<comment type="caution">
    <text evidence="1">The sequence shown here is derived from an EMBL/GenBank/DDBJ whole genome shotgun (WGS) entry which is preliminary data.</text>
</comment>
<dbReference type="Proteomes" id="UP000234323">
    <property type="component" value="Unassembled WGS sequence"/>
</dbReference>
<dbReference type="EMBL" id="LLXI01000034">
    <property type="protein sequence ID" value="PKY38627.1"/>
    <property type="molecule type" value="Genomic_DNA"/>
</dbReference>
<name>A0A2I1FW63_9GLOM</name>
<accession>A0A2I1FW63</accession>
<reference evidence="1 2" key="1">
    <citation type="submission" date="2015-10" db="EMBL/GenBank/DDBJ databases">
        <title>Genome analyses suggest a sexual origin of heterokaryosis in a supposedly ancient asexual fungus.</title>
        <authorList>
            <person name="Ropars J."/>
            <person name="Sedzielewska K."/>
            <person name="Noel J."/>
            <person name="Charron P."/>
            <person name="Farinelli L."/>
            <person name="Marton T."/>
            <person name="Kruger M."/>
            <person name="Pelin A."/>
            <person name="Brachmann A."/>
            <person name="Corradi N."/>
        </authorList>
    </citation>
    <scope>NUCLEOTIDE SEQUENCE [LARGE SCALE GENOMIC DNA]</scope>
    <source>
        <strain evidence="1 2">A4</strain>
    </source>
</reference>
<evidence type="ECO:0000313" key="1">
    <source>
        <dbReference type="EMBL" id="PKY38627.1"/>
    </source>
</evidence>
<gene>
    <name evidence="1" type="ORF">RhiirA4_451646</name>
</gene>
<protein>
    <submittedName>
        <fullName evidence="1">Uncharacterized protein</fullName>
    </submittedName>
</protein>
<organism evidence="1 2">
    <name type="scientific">Rhizophagus irregularis</name>
    <dbReference type="NCBI Taxonomy" id="588596"/>
    <lineage>
        <taxon>Eukaryota</taxon>
        <taxon>Fungi</taxon>
        <taxon>Fungi incertae sedis</taxon>
        <taxon>Mucoromycota</taxon>
        <taxon>Glomeromycotina</taxon>
        <taxon>Glomeromycetes</taxon>
        <taxon>Glomerales</taxon>
        <taxon>Glomeraceae</taxon>
        <taxon>Rhizophagus</taxon>
    </lineage>
</organism>
<keyword evidence="2" id="KW-1185">Reference proteome</keyword>
<sequence length="104" mass="11775">MIQLFASSFAIISSASSISEKKRDICVENCIGCSLTSKYSMLGFSMIFIPESCTLDRNPKRTLVSIKFQRQLKKFSSVKNTGWPEVFSSPLKVVTSEYRMMDNK</sequence>